<protein>
    <submittedName>
        <fullName evidence="2">PP148</fullName>
    </submittedName>
</protein>
<organism evidence="2 3">
    <name type="scientific">Orf virus</name>
    <name type="common">ORFV</name>
    <dbReference type="NCBI Taxonomy" id="10258"/>
    <lineage>
        <taxon>Viruses</taxon>
        <taxon>Varidnaviria</taxon>
        <taxon>Bamfordvirae</taxon>
        <taxon>Nucleocytoviricota</taxon>
        <taxon>Pokkesviricetes</taxon>
        <taxon>Chitovirales</taxon>
        <taxon>Poxviridae</taxon>
        <taxon>Chordopoxvirinae</taxon>
        <taxon>Parapoxvirus</taxon>
        <taxon>Parapoxvirus orf</taxon>
    </lineage>
</organism>
<organismHost>
    <name type="scientific">Homo sapiens</name>
    <name type="common">Human</name>
    <dbReference type="NCBI Taxonomy" id="9606"/>
</organismHost>
<evidence type="ECO:0000313" key="2">
    <source>
        <dbReference type="EMBL" id="ADY76934.1"/>
    </source>
</evidence>
<organismHost>
    <name type="scientific">Capra hircus</name>
    <name type="common">Goat</name>
    <dbReference type="NCBI Taxonomy" id="9925"/>
</organismHost>
<evidence type="ECO:0000256" key="1">
    <source>
        <dbReference type="SAM" id="MobiDB-lite"/>
    </source>
</evidence>
<reference evidence="2 3" key="1">
    <citation type="submission" date="2010-04" db="EMBL/GenBank/DDBJ databases">
        <title>Novel immune-modulators identified by a rapid, functional screen of the Parapox virus genome.</title>
        <authorList>
            <person name="McGuire M.J."/>
            <person name="Sykes K.F."/>
            <person name="Johnston S.A."/>
        </authorList>
    </citation>
    <scope>NUCLEOTIDE SEQUENCE [LARGE SCALE GENOMIC DNA]</scope>
    <source>
        <strain evidence="2">D1701</strain>
    </source>
</reference>
<accession>F1AWW4</accession>
<evidence type="ECO:0000313" key="3">
    <source>
        <dbReference type="Proteomes" id="UP000103309"/>
    </source>
</evidence>
<feature type="compositionally biased region" description="Low complexity" evidence="1">
    <location>
        <begin position="11"/>
        <end position="34"/>
    </location>
</feature>
<dbReference type="Proteomes" id="UP000103309">
    <property type="component" value="Segment"/>
</dbReference>
<name>F1AWW4_ORFV</name>
<organismHost>
    <name type="scientific">Ovis aries</name>
    <name type="common">Sheep</name>
    <dbReference type="NCBI Taxonomy" id="9940"/>
</organismHost>
<dbReference type="EMBL" id="HM133903">
    <property type="protein sequence ID" value="ADY76934.1"/>
    <property type="molecule type" value="Genomic_DNA"/>
</dbReference>
<proteinExistence type="predicted"/>
<feature type="region of interest" description="Disordered" evidence="1">
    <location>
        <begin position="1"/>
        <end position="71"/>
    </location>
</feature>
<sequence>MSVTGTRWPDSTTDTQTSSVTASTGMARSSLPSTSPNPPSSALRHTNPASNLPGKSAITESSACERLSTLR</sequence>